<sequence>MRAIRTRSQERILNLLQNLKQGISAQNIYVELRKINQNMGLATVYRSLDALKLEGLVQVRTLANGEAVYSLIKQDKHHLTCLQCGVSIPIHQCPVHELENQLQTSHQFKVFYHTLEFFGLCNQCQGRENPAPTDSRCL</sequence>
<dbReference type="OrthoDB" id="8659436at2"/>
<dbReference type="GO" id="GO:0045892">
    <property type="term" value="P:negative regulation of DNA-templated transcription"/>
    <property type="evidence" value="ECO:0007669"/>
    <property type="project" value="TreeGrafter"/>
</dbReference>
<dbReference type="Proteomes" id="UP000239589">
    <property type="component" value="Unassembled WGS sequence"/>
</dbReference>
<comment type="caution">
    <text evidence="9">The sequence shown here is derived from an EMBL/GenBank/DDBJ whole genome shotgun (WGS) entry which is preliminary data.</text>
</comment>
<keyword evidence="8" id="KW-0408">Iron</keyword>
<dbReference type="SUPFAM" id="SSF46785">
    <property type="entry name" value="Winged helix' DNA-binding domain"/>
    <property type="match status" value="1"/>
</dbReference>
<dbReference type="InterPro" id="IPR002481">
    <property type="entry name" value="FUR"/>
</dbReference>
<dbReference type="GO" id="GO:1900376">
    <property type="term" value="P:regulation of secondary metabolite biosynthetic process"/>
    <property type="evidence" value="ECO:0007669"/>
    <property type="project" value="TreeGrafter"/>
</dbReference>
<dbReference type="AlphaFoldDB" id="A0A2S6CPY6"/>
<evidence type="ECO:0000256" key="8">
    <source>
        <dbReference type="PIRSR" id="PIRSR602481-2"/>
    </source>
</evidence>
<evidence type="ECO:0000256" key="7">
    <source>
        <dbReference type="PIRSR" id="PIRSR602481-1"/>
    </source>
</evidence>
<keyword evidence="10" id="KW-1185">Reference proteome</keyword>
<keyword evidence="6" id="KW-0804">Transcription</keyword>
<keyword evidence="4" id="KW-0805">Transcription regulation</keyword>
<evidence type="ECO:0000256" key="3">
    <source>
        <dbReference type="ARBA" id="ARBA00022833"/>
    </source>
</evidence>
<keyword evidence="3 7" id="KW-0862">Zinc</keyword>
<dbReference type="InterPro" id="IPR036388">
    <property type="entry name" value="WH-like_DNA-bd_sf"/>
</dbReference>
<dbReference type="Gene3D" id="3.30.1490.190">
    <property type="match status" value="1"/>
</dbReference>
<dbReference type="GO" id="GO:0008270">
    <property type="term" value="F:zinc ion binding"/>
    <property type="evidence" value="ECO:0007669"/>
    <property type="project" value="TreeGrafter"/>
</dbReference>
<dbReference type="Pfam" id="PF01475">
    <property type="entry name" value="FUR"/>
    <property type="match status" value="1"/>
</dbReference>
<organism evidence="9 10">
    <name type="scientific">Cuspidothrix issatschenkoi CHARLIE-1</name>
    <dbReference type="NCBI Taxonomy" id="2052836"/>
    <lineage>
        <taxon>Bacteria</taxon>
        <taxon>Bacillati</taxon>
        <taxon>Cyanobacteriota</taxon>
        <taxon>Cyanophyceae</taxon>
        <taxon>Nostocales</taxon>
        <taxon>Aphanizomenonaceae</taxon>
        <taxon>Cuspidothrix</taxon>
    </lineage>
</organism>
<evidence type="ECO:0000256" key="1">
    <source>
        <dbReference type="ARBA" id="ARBA00007957"/>
    </source>
</evidence>
<evidence type="ECO:0000256" key="2">
    <source>
        <dbReference type="ARBA" id="ARBA00022491"/>
    </source>
</evidence>
<keyword evidence="2" id="KW-0678">Repressor</keyword>
<reference evidence="9 10" key="1">
    <citation type="submission" date="2018-02" db="EMBL/GenBank/DDBJ databases">
        <title>Discovery of a pederin family compound in a non-symbiotic bloom-forming cyanobacterium.</title>
        <authorList>
            <person name="Kust A."/>
            <person name="Mares J."/>
            <person name="Jokela J."/>
            <person name="Urajova P."/>
            <person name="Hajek J."/>
            <person name="Saurav K."/>
            <person name="Voracova K."/>
            <person name="Fewer D.P."/>
            <person name="Haapaniemi E."/>
            <person name="Permi P."/>
            <person name="Rehakova K."/>
            <person name="Sivonen K."/>
            <person name="Hrouzek P."/>
        </authorList>
    </citation>
    <scope>NUCLEOTIDE SEQUENCE [LARGE SCALE GENOMIC DNA]</scope>
    <source>
        <strain evidence="9 10">CHARLIE-1</strain>
    </source>
</reference>
<dbReference type="GO" id="GO:0003700">
    <property type="term" value="F:DNA-binding transcription factor activity"/>
    <property type="evidence" value="ECO:0007669"/>
    <property type="project" value="InterPro"/>
</dbReference>
<keyword evidence="7" id="KW-0479">Metal-binding</keyword>
<feature type="binding site" evidence="7">
    <location>
        <position position="84"/>
    </location>
    <ligand>
        <name>Zn(2+)</name>
        <dbReference type="ChEBI" id="CHEBI:29105"/>
    </ligand>
</feature>
<feature type="binding site" evidence="8">
    <location>
        <position position="113"/>
    </location>
    <ligand>
        <name>Fe cation</name>
        <dbReference type="ChEBI" id="CHEBI:24875"/>
    </ligand>
</feature>
<comment type="cofactor">
    <cofactor evidence="7">
        <name>Zn(2+)</name>
        <dbReference type="ChEBI" id="CHEBI:29105"/>
    </cofactor>
    <text evidence="7">Binds 1 zinc ion per subunit.</text>
</comment>
<dbReference type="InterPro" id="IPR036390">
    <property type="entry name" value="WH_DNA-bd_sf"/>
</dbReference>
<evidence type="ECO:0000256" key="4">
    <source>
        <dbReference type="ARBA" id="ARBA00023015"/>
    </source>
</evidence>
<evidence type="ECO:0000313" key="10">
    <source>
        <dbReference type="Proteomes" id="UP000239589"/>
    </source>
</evidence>
<dbReference type="RefSeq" id="WP_104389329.1">
    <property type="nucleotide sequence ID" value="NZ_PGEM01000176.1"/>
</dbReference>
<feature type="binding site" evidence="7">
    <location>
        <position position="124"/>
    </location>
    <ligand>
        <name>Zn(2+)</name>
        <dbReference type="ChEBI" id="CHEBI:29105"/>
    </ligand>
</feature>
<feature type="binding site" evidence="7">
    <location>
        <position position="121"/>
    </location>
    <ligand>
        <name>Zn(2+)</name>
        <dbReference type="ChEBI" id="CHEBI:29105"/>
    </ligand>
</feature>
<dbReference type="PANTHER" id="PTHR33202">
    <property type="entry name" value="ZINC UPTAKE REGULATION PROTEIN"/>
    <property type="match status" value="1"/>
</dbReference>
<protein>
    <submittedName>
        <fullName evidence="9">Transcriptional repressor</fullName>
    </submittedName>
</protein>
<dbReference type="CDD" id="cd07153">
    <property type="entry name" value="Fur_like"/>
    <property type="match status" value="1"/>
</dbReference>
<evidence type="ECO:0000313" key="9">
    <source>
        <dbReference type="EMBL" id="PPJ61762.1"/>
    </source>
</evidence>
<proteinExistence type="inferred from homology"/>
<dbReference type="FunFam" id="1.10.10.10:FF:000459">
    <property type="entry name" value="Ferric uptake regulation protein"/>
    <property type="match status" value="1"/>
</dbReference>
<dbReference type="InterPro" id="IPR043135">
    <property type="entry name" value="Fur_C"/>
</dbReference>
<evidence type="ECO:0000256" key="6">
    <source>
        <dbReference type="ARBA" id="ARBA00023163"/>
    </source>
</evidence>
<keyword evidence="5" id="KW-0238">DNA-binding</keyword>
<feature type="binding site" evidence="7">
    <location>
        <position position="81"/>
    </location>
    <ligand>
        <name>Zn(2+)</name>
        <dbReference type="ChEBI" id="CHEBI:29105"/>
    </ligand>
</feature>
<dbReference type="Gene3D" id="1.10.10.10">
    <property type="entry name" value="Winged helix-like DNA-binding domain superfamily/Winged helix DNA-binding domain"/>
    <property type="match status" value="1"/>
</dbReference>
<accession>A0A2S6CPY6</accession>
<comment type="cofactor">
    <cofactor evidence="8">
        <name>Mn(2+)</name>
        <dbReference type="ChEBI" id="CHEBI:29035"/>
    </cofactor>
    <cofactor evidence="8">
        <name>Fe(2+)</name>
        <dbReference type="ChEBI" id="CHEBI:29033"/>
    </cofactor>
    <text evidence="8">Binds 1 Mn(2+) or Fe(2+) ion per subunit.</text>
</comment>
<name>A0A2S6CPY6_9CYAN</name>
<dbReference type="GO" id="GO:0000976">
    <property type="term" value="F:transcription cis-regulatory region binding"/>
    <property type="evidence" value="ECO:0007669"/>
    <property type="project" value="TreeGrafter"/>
</dbReference>
<dbReference type="PANTHER" id="PTHR33202:SF19">
    <property type="entry name" value="FERRIC UPTAKE REGULATION PROTEIN"/>
    <property type="match status" value="1"/>
</dbReference>
<dbReference type="EMBL" id="PGEM01000176">
    <property type="protein sequence ID" value="PPJ61762.1"/>
    <property type="molecule type" value="Genomic_DNA"/>
</dbReference>
<gene>
    <name evidence="9" type="ORF">CUN59_19165</name>
</gene>
<comment type="similarity">
    <text evidence="1">Belongs to the Fur family.</text>
</comment>
<evidence type="ECO:0000256" key="5">
    <source>
        <dbReference type="ARBA" id="ARBA00023125"/>
    </source>
</evidence>